<protein>
    <submittedName>
        <fullName evidence="1">Uncharacterized protein</fullName>
    </submittedName>
</protein>
<evidence type="ECO:0000313" key="1">
    <source>
        <dbReference type="EMBL" id="MBE9026052.1"/>
    </source>
</evidence>
<dbReference type="Proteomes" id="UP000622533">
    <property type="component" value="Unassembled WGS sequence"/>
</dbReference>
<gene>
    <name evidence="1" type="ORF">IQ276_27625</name>
</gene>
<dbReference type="EMBL" id="JADEXS010000527">
    <property type="protein sequence ID" value="MBE9026052.1"/>
    <property type="molecule type" value="Genomic_DNA"/>
</dbReference>
<accession>A0A8J6ZRT4</accession>
<dbReference type="AlphaFoldDB" id="A0A8J6ZRT4"/>
<name>A0A8J6ZRT4_DESMC</name>
<comment type="caution">
    <text evidence="1">The sequence shown here is derived from an EMBL/GenBank/DDBJ whole genome shotgun (WGS) entry which is preliminary data.</text>
</comment>
<reference evidence="1" key="1">
    <citation type="submission" date="2020-10" db="EMBL/GenBank/DDBJ databases">
        <authorList>
            <person name="Castelo-Branco R."/>
            <person name="Eusebio N."/>
            <person name="Adriana R."/>
            <person name="Vieira A."/>
            <person name="Brugerolle De Fraissinette N."/>
            <person name="Rezende De Castro R."/>
            <person name="Schneider M.P."/>
            <person name="Vasconcelos V."/>
            <person name="Leao P.N."/>
        </authorList>
    </citation>
    <scope>NUCLEOTIDE SEQUENCE</scope>
    <source>
        <strain evidence="1">LEGE 12446</strain>
    </source>
</reference>
<organism evidence="1 2">
    <name type="scientific">Desmonostoc muscorum LEGE 12446</name>
    <dbReference type="NCBI Taxonomy" id="1828758"/>
    <lineage>
        <taxon>Bacteria</taxon>
        <taxon>Bacillati</taxon>
        <taxon>Cyanobacteriota</taxon>
        <taxon>Cyanophyceae</taxon>
        <taxon>Nostocales</taxon>
        <taxon>Nostocaceae</taxon>
        <taxon>Desmonostoc</taxon>
    </lineage>
</organism>
<keyword evidence="2" id="KW-1185">Reference proteome</keyword>
<proteinExistence type="predicted"/>
<evidence type="ECO:0000313" key="2">
    <source>
        <dbReference type="Proteomes" id="UP000622533"/>
    </source>
</evidence>
<sequence>MTLAFPDLESQISTHYEAVCCFGKESYGNYHSEVINDRESSMIGILI</sequence>